<dbReference type="PRINTS" id="PR00320">
    <property type="entry name" value="GPROTEINBRPT"/>
</dbReference>
<dbReference type="InterPro" id="IPR036322">
    <property type="entry name" value="WD40_repeat_dom_sf"/>
</dbReference>
<feature type="repeat" description="WD" evidence="3">
    <location>
        <begin position="1386"/>
        <end position="1427"/>
    </location>
</feature>
<name>A0A9P6T1C6_9FUNG</name>
<dbReference type="SUPFAM" id="SSF50978">
    <property type="entry name" value="WD40 repeat-like"/>
    <property type="match status" value="2"/>
</dbReference>
<accession>A0A9P6T1C6</accession>
<dbReference type="PANTHER" id="PTHR19879">
    <property type="entry name" value="TRANSCRIPTION INITIATION FACTOR TFIID"/>
    <property type="match status" value="1"/>
</dbReference>
<dbReference type="Gene3D" id="2.160.20.80">
    <property type="entry name" value="E3 ubiquitin-protein ligase SopA"/>
    <property type="match status" value="1"/>
</dbReference>
<feature type="repeat" description="WD" evidence="3">
    <location>
        <begin position="1302"/>
        <end position="1343"/>
    </location>
</feature>
<feature type="repeat" description="WD" evidence="3">
    <location>
        <begin position="1680"/>
        <end position="1721"/>
    </location>
</feature>
<dbReference type="InterPro" id="IPR056251">
    <property type="entry name" value="Arm_rpt_dom"/>
</dbReference>
<feature type="repeat" description="WD" evidence="3">
    <location>
        <begin position="1764"/>
        <end position="1805"/>
    </location>
</feature>
<evidence type="ECO:0000256" key="3">
    <source>
        <dbReference type="PROSITE-ProRule" id="PRU00221"/>
    </source>
</evidence>
<feature type="repeat" description="WD" evidence="3">
    <location>
        <begin position="1554"/>
        <end position="1595"/>
    </location>
</feature>
<dbReference type="PROSITE" id="PS00678">
    <property type="entry name" value="WD_REPEATS_1"/>
    <property type="match status" value="12"/>
</dbReference>
<dbReference type="Pfam" id="PF25173">
    <property type="entry name" value="Beta-prop_WDR3_1st"/>
    <property type="match status" value="1"/>
</dbReference>
<dbReference type="InterPro" id="IPR001646">
    <property type="entry name" value="5peptide_repeat"/>
</dbReference>
<feature type="repeat" description="WD" evidence="3">
    <location>
        <begin position="1428"/>
        <end position="1469"/>
    </location>
</feature>
<evidence type="ECO:0000259" key="5">
    <source>
        <dbReference type="Pfam" id="PF23948"/>
    </source>
</evidence>
<dbReference type="SMART" id="SM00320">
    <property type="entry name" value="WD40"/>
    <property type="match status" value="15"/>
</dbReference>
<dbReference type="InterPro" id="IPR027417">
    <property type="entry name" value="P-loop_NTPase"/>
</dbReference>
<dbReference type="InterPro" id="IPR001680">
    <property type="entry name" value="WD40_rpt"/>
</dbReference>
<evidence type="ECO:0000256" key="4">
    <source>
        <dbReference type="SAM" id="MobiDB-lite"/>
    </source>
</evidence>
<dbReference type="Pfam" id="PF00805">
    <property type="entry name" value="Pentapeptide"/>
    <property type="match status" value="1"/>
</dbReference>
<evidence type="ECO:0000256" key="1">
    <source>
        <dbReference type="ARBA" id="ARBA00022574"/>
    </source>
</evidence>
<dbReference type="InterPro" id="IPR020472">
    <property type="entry name" value="WD40_PAC1"/>
</dbReference>
<evidence type="ECO:0000256" key="2">
    <source>
        <dbReference type="ARBA" id="ARBA00022737"/>
    </source>
</evidence>
<dbReference type="Gene3D" id="2.130.10.10">
    <property type="entry name" value="YVTN repeat-like/Quinoprotein amine dehydrogenase"/>
    <property type="match status" value="6"/>
</dbReference>
<dbReference type="PROSITE" id="PS50082">
    <property type="entry name" value="WD_REPEATS_2"/>
    <property type="match status" value="14"/>
</dbReference>
<feature type="domain" description="Arm-like repeat" evidence="5">
    <location>
        <begin position="249"/>
        <end position="615"/>
    </location>
</feature>
<evidence type="ECO:0000313" key="7">
    <source>
        <dbReference type="Proteomes" id="UP000703661"/>
    </source>
</evidence>
<feature type="repeat" description="WD" evidence="3">
    <location>
        <begin position="1722"/>
        <end position="1763"/>
    </location>
</feature>
<feature type="repeat" description="WD" evidence="3">
    <location>
        <begin position="1260"/>
        <end position="1301"/>
    </location>
</feature>
<proteinExistence type="predicted"/>
<reference evidence="6" key="1">
    <citation type="journal article" date="2020" name="Fungal Divers.">
        <title>Resolving the Mortierellaceae phylogeny through synthesis of multi-gene phylogenetics and phylogenomics.</title>
        <authorList>
            <person name="Vandepol N."/>
            <person name="Liber J."/>
            <person name="Desiro A."/>
            <person name="Na H."/>
            <person name="Kennedy M."/>
            <person name="Barry K."/>
            <person name="Grigoriev I.V."/>
            <person name="Miller A.N."/>
            <person name="O'Donnell K."/>
            <person name="Stajich J.E."/>
            <person name="Bonito G."/>
        </authorList>
    </citation>
    <scope>NUCLEOTIDE SEQUENCE</scope>
    <source>
        <strain evidence="6">NRRL 2769</strain>
    </source>
</reference>
<feature type="compositionally biased region" description="Low complexity" evidence="4">
    <location>
        <begin position="140"/>
        <end position="153"/>
    </location>
</feature>
<sequence>MVWFPFSSPLTLEEILNDVDRYLEKASKEIDPMSRLKLCRNAKAKMKDARKQLKSKDNNQRPREGIAQAYFKHSILLESLGKHAEAQKSKKLAKEWGYDPAVSKKTHSSILGSATATVRASPRRPFQSEPTHFSITESTIESIQPSPQSSIESGRNNPSNPELKTKATHLHPLPTATITVSYDNSISEEVSLNDEISLQSEPTKTDHAPREIVEPFSQTSATPPASRLIFASAATPLVAKHQLPRVGDHIKDTYQLAYCLNLMDTTSSYRLDLDQALASDIVRTFIRDGIKGPDAVKEIVCLAPVLEQEDFRRLLHTIVDGIKNTLLQDNYLLDGLAQMIRNSSLVHLDVNDLVKILKHLSEKLQGTHWESAHQYHSVLTISRVLDVMMDTKVKGVHPEDLHSPFLGFLKELRWNTDPYLAFQSAYAYQALLYIPDDESTTQEALRRTGKVVQGISGIVSAVKAVDINRFVAGLDRIQNGLALVEGGQNFIECIKEGFSSERKSVWYPALRGLDIFIQEGQFTEFETLIRVAPCRKHPLFQWGICQRLGKITNNRFWDTSIRNCAIKFLFEIYEDDTAWNPQPEVKQWILYILNHLEKSSDRVLAAHTRKPQQQSKSTGQAFSQVEIFTRPYPIVQPLQPNVFPLLSRVQAKPKKLDVEIALRKLRDARLNDQGDDIYVNPKATTILQVAESSDLMLKTQEFLRSEKTVLLLRGGSGSGKSTFNRALEVHLWETYKADGDIPLFIELPAIEDLKEDLVVKQLHKANFTDNLIKELKEHRHLVLNCDGYDESQLTENLYVKNRLNQIGEWRAKVVITRRTEYMTHDYKGLFLPTGRNHTRESRLFEEVVIAPFDDDQIREYIEQYALNANPPLDPSTLMKTLKKIPDLQDLVKTPFILKNSLEILPQIEEASKIHSTTRFTRVEIYDNFVFQWLERNQTLIQGMKLGTDDVAAFLRLLQGGFTKHGFRFLPDLAAAIYTEQEGNPVVHYSRFNNEDDWKSRFFINSDGKDLLRGALPLTCSGDYYRFIHASYLEYGLSLAVFDPKVYEKYAEPSPIPPPSGGRKRDKRHRNSINSTITNKPITANDEHLVDSPLGKIVLTGNQCTVDCLEFLVQRVQQYPILKAQLLEVIGRSKFDTSAGVSIAASNAITILVKAGVDFIGADLRNVRIPKADLTYGVFDSAQLDGADLQEVSFRNAWLCQASLRGAQMKGAQFGELQFIKEDSPVRCCAYSPDGKTFAAGLDNGDISLYQTSSWDCIHTLAGHDGGINSLSFSATSDRMASGSNDNTVRLWDVDTGECIYTLQGHSDYIRSVIYSPRGDQIASGSSDFTVRLWDVDTGECRHSLKGHSDYIRSVVYSPKGDRIASGSNDSTVRLWNIDTGECIHVLQNHKGDVNCVVYSPKRDRVASGSSDSSVRLWDAYTGECIHILQGHSGCVGSVTYSPEGNQIASGSYDSTVRLWDVRAGKCTHTLQGHSDYVRSVTYSPEGGRIISGGYDSTIRLWDVDTGGCLRTLEGHNDYVHSVIYSPNGDRIASGSSDMTVRLWDVDTGECIHTLKGHNGNVCSVVYSTTGDRIASGSGDKTVRLWDVDTGECIHTLKGHSDNVCSVAYSPKGDRIASGSSDKTVRLWDVDTDECIHTLKGHSGYVASVVYSPKGDRIASGSYDKIVRLWDADTGTCIHTVRSNSNCIRTVVFSPKGDRIASGSYDKTVRLWDADTGTCIHILEGHSNWIRTVVYSPKGDQVASGSDDNTVRLWDADTGECIHTLRGHSNWVRSVVYSPEGDWIASGGDDRTLRLWDVGAGECLATVSGFSDLVSSIAFESNSGARRVVTGSFDKSVRRWRITKVGDVYKATLCWSSSHEVLTVYDLSLEDVRGLSRLNQKLLIQNGALIPKPLSSSP</sequence>
<dbReference type="InterPro" id="IPR019775">
    <property type="entry name" value="WD40_repeat_CS"/>
</dbReference>
<keyword evidence="1 3" id="KW-0853">WD repeat</keyword>
<evidence type="ECO:0000313" key="6">
    <source>
        <dbReference type="EMBL" id="KAG0017816.1"/>
    </source>
</evidence>
<feature type="repeat" description="WD" evidence="3">
    <location>
        <begin position="1344"/>
        <end position="1385"/>
    </location>
</feature>
<feature type="repeat" description="WD" evidence="3">
    <location>
        <begin position="1470"/>
        <end position="1511"/>
    </location>
</feature>
<protein>
    <recommendedName>
        <fullName evidence="5">Arm-like repeat domain-containing protein</fullName>
    </recommendedName>
</protein>
<dbReference type="SUPFAM" id="SSF50998">
    <property type="entry name" value="Quinoprotein alcohol dehydrogenase-like"/>
    <property type="match status" value="1"/>
</dbReference>
<dbReference type="Gene3D" id="3.40.50.300">
    <property type="entry name" value="P-loop containing nucleotide triphosphate hydrolases"/>
    <property type="match status" value="1"/>
</dbReference>
<feature type="repeat" description="WD" evidence="3">
    <location>
        <begin position="1806"/>
        <end position="1841"/>
    </location>
</feature>
<feature type="repeat" description="WD" evidence="3">
    <location>
        <begin position="1512"/>
        <end position="1553"/>
    </location>
</feature>
<keyword evidence="7" id="KW-1185">Reference proteome</keyword>
<feature type="compositionally biased region" description="Polar residues" evidence="4">
    <location>
        <begin position="108"/>
        <end position="118"/>
    </location>
</feature>
<dbReference type="CDD" id="cd00200">
    <property type="entry name" value="WD40"/>
    <property type="match status" value="3"/>
</dbReference>
<dbReference type="SUPFAM" id="SSF141571">
    <property type="entry name" value="Pentapeptide repeat-like"/>
    <property type="match status" value="1"/>
</dbReference>
<dbReference type="PANTHER" id="PTHR19879:SF9">
    <property type="entry name" value="TRANSCRIPTION INITIATION FACTOR TFIID SUBUNIT 5"/>
    <property type="match status" value="1"/>
</dbReference>
<dbReference type="InterPro" id="IPR011047">
    <property type="entry name" value="Quinoprotein_ADH-like_sf"/>
</dbReference>
<keyword evidence="2" id="KW-0677">Repeat</keyword>
<feature type="repeat" description="WD" evidence="3">
    <location>
        <begin position="1638"/>
        <end position="1679"/>
    </location>
</feature>
<dbReference type="EMBL" id="JAAAID010000413">
    <property type="protein sequence ID" value="KAG0017816.1"/>
    <property type="molecule type" value="Genomic_DNA"/>
</dbReference>
<dbReference type="Pfam" id="PF23948">
    <property type="entry name" value="ARM_5"/>
    <property type="match status" value="1"/>
</dbReference>
<organism evidence="6 7">
    <name type="scientific">Entomortierella chlamydospora</name>
    <dbReference type="NCBI Taxonomy" id="101097"/>
    <lineage>
        <taxon>Eukaryota</taxon>
        <taxon>Fungi</taxon>
        <taxon>Fungi incertae sedis</taxon>
        <taxon>Mucoromycota</taxon>
        <taxon>Mortierellomycotina</taxon>
        <taxon>Mortierellomycetes</taxon>
        <taxon>Mortierellales</taxon>
        <taxon>Mortierellaceae</taxon>
        <taxon>Entomortierella</taxon>
    </lineage>
</organism>
<dbReference type="PROSITE" id="PS50294">
    <property type="entry name" value="WD_REPEATS_REGION"/>
    <property type="match status" value="13"/>
</dbReference>
<gene>
    <name evidence="6" type="ORF">BGZ80_007892</name>
</gene>
<feature type="compositionally biased region" description="Polar residues" evidence="4">
    <location>
        <begin position="128"/>
        <end position="139"/>
    </location>
</feature>
<dbReference type="InterPro" id="IPR015943">
    <property type="entry name" value="WD40/YVTN_repeat-like_dom_sf"/>
</dbReference>
<comment type="caution">
    <text evidence="6">The sequence shown here is derived from an EMBL/GenBank/DDBJ whole genome shotgun (WGS) entry which is preliminary data.</text>
</comment>
<feature type="region of interest" description="Disordered" evidence="4">
    <location>
        <begin position="107"/>
        <end position="171"/>
    </location>
</feature>
<feature type="repeat" description="WD" evidence="3">
    <location>
        <begin position="1596"/>
        <end position="1637"/>
    </location>
</feature>
<dbReference type="Proteomes" id="UP000703661">
    <property type="component" value="Unassembled WGS sequence"/>
</dbReference>
<dbReference type="SUPFAM" id="SSF52540">
    <property type="entry name" value="P-loop containing nucleoside triphosphate hydrolases"/>
    <property type="match status" value="1"/>
</dbReference>
<dbReference type="Pfam" id="PF00400">
    <property type="entry name" value="WD40"/>
    <property type="match status" value="10"/>
</dbReference>